<dbReference type="Gene3D" id="3.30.40.10">
    <property type="entry name" value="Zinc/RING finger domain, C3HC4 (zinc finger)"/>
    <property type="match status" value="1"/>
</dbReference>
<dbReference type="OrthoDB" id="5986829at2759"/>
<comment type="caution">
    <text evidence="4">The sequence shown here is derived from an EMBL/GenBank/DDBJ whole genome shotgun (WGS) entry which is preliminary data.</text>
</comment>
<dbReference type="InterPro" id="IPR013083">
    <property type="entry name" value="Znf_RING/FYVE/PHD"/>
</dbReference>
<dbReference type="InterPro" id="IPR001841">
    <property type="entry name" value="Znf_RING"/>
</dbReference>
<feature type="compositionally biased region" description="Polar residues" evidence="3">
    <location>
        <begin position="7"/>
        <end position="34"/>
    </location>
</feature>
<keyword evidence="1" id="KW-0863">Zinc-finger</keyword>
<evidence type="ECO:0000256" key="2">
    <source>
        <dbReference type="ARBA" id="ARBA00022833"/>
    </source>
</evidence>
<keyword evidence="2" id="KW-0862">Zinc</keyword>
<name>A0A7D9HJD5_PARCT</name>
<dbReference type="GO" id="GO:0008270">
    <property type="term" value="F:zinc ion binding"/>
    <property type="evidence" value="ECO:0007669"/>
    <property type="project" value="UniProtKB-KW"/>
</dbReference>
<proteinExistence type="predicted"/>
<protein>
    <submittedName>
        <fullName evidence="4">Guanylate-binding 1</fullName>
    </submittedName>
</protein>
<sequence>MGDDMVNTPSQEQHSVQSFSYSTTPNLTKSTPGNTPLFGGGRRKNAVIVKIIHAQMSLRNEKSNPTFQEIGQTYINVNEENANVNFLTTKARESFHDETLDLVTNNGLKIIDNEGTRGLSFWKWPSRKIYAVKTNPRSTKRLNKSKEKIISHYDVSDDSDDEFVSTSKKAKLVTSMDFQQLKSQLDEMKGMINDILQVNQEVSLPVGVVKLVRDAFMCKICHVTPIKPPVIATKCCSTLLGCEVCVNRWYNGTDSLSKKCPYCNEPRGYASTYQFKGLDEFLAGVGNMIKGADVDMPENHVE</sequence>
<evidence type="ECO:0000256" key="3">
    <source>
        <dbReference type="SAM" id="MobiDB-lite"/>
    </source>
</evidence>
<accession>A0A7D9HJD5</accession>
<dbReference type="AlphaFoldDB" id="A0A7D9HJD5"/>
<evidence type="ECO:0000313" key="4">
    <source>
        <dbReference type="EMBL" id="CAB3986262.1"/>
    </source>
</evidence>
<evidence type="ECO:0000256" key="1">
    <source>
        <dbReference type="ARBA" id="ARBA00022771"/>
    </source>
</evidence>
<feature type="region of interest" description="Disordered" evidence="3">
    <location>
        <begin position="1"/>
        <end position="41"/>
    </location>
</feature>
<dbReference type="PROSITE" id="PS50089">
    <property type="entry name" value="ZF_RING_2"/>
    <property type="match status" value="1"/>
</dbReference>
<evidence type="ECO:0000313" key="5">
    <source>
        <dbReference type="Proteomes" id="UP001152795"/>
    </source>
</evidence>
<keyword evidence="1" id="KW-0479">Metal-binding</keyword>
<dbReference type="EMBL" id="CACRXK020000990">
    <property type="protein sequence ID" value="CAB3986262.1"/>
    <property type="molecule type" value="Genomic_DNA"/>
</dbReference>
<organism evidence="4 5">
    <name type="scientific">Paramuricea clavata</name>
    <name type="common">Red gorgonian</name>
    <name type="synonym">Violescent sea-whip</name>
    <dbReference type="NCBI Taxonomy" id="317549"/>
    <lineage>
        <taxon>Eukaryota</taxon>
        <taxon>Metazoa</taxon>
        <taxon>Cnidaria</taxon>
        <taxon>Anthozoa</taxon>
        <taxon>Octocorallia</taxon>
        <taxon>Malacalcyonacea</taxon>
        <taxon>Plexauridae</taxon>
        <taxon>Paramuricea</taxon>
    </lineage>
</organism>
<dbReference type="Proteomes" id="UP001152795">
    <property type="component" value="Unassembled WGS sequence"/>
</dbReference>
<gene>
    <name evidence="4" type="ORF">PACLA_8A012135</name>
</gene>
<keyword evidence="5" id="KW-1185">Reference proteome</keyword>
<reference evidence="4" key="1">
    <citation type="submission" date="2020-04" db="EMBL/GenBank/DDBJ databases">
        <authorList>
            <person name="Alioto T."/>
            <person name="Alioto T."/>
            <person name="Gomez Garrido J."/>
        </authorList>
    </citation>
    <scope>NUCLEOTIDE SEQUENCE</scope>
    <source>
        <strain evidence="4">A484AB</strain>
    </source>
</reference>